<keyword evidence="3" id="KW-0479">Metal-binding</keyword>
<evidence type="ECO:0000256" key="4">
    <source>
        <dbReference type="ARBA" id="ARBA00023004"/>
    </source>
</evidence>
<reference evidence="6" key="1">
    <citation type="submission" date="2023-12" db="EMBL/GenBank/DDBJ databases">
        <title>Fervidustalea candida gen. nov., sp. nov., a novel member of the family Paenibacillaceae isolated from a geothermal area.</title>
        <authorList>
            <person name="Li W.-J."/>
            <person name="Jiao J.-Y."/>
            <person name="Chen Y."/>
        </authorList>
    </citation>
    <scope>NUCLEOTIDE SEQUENCE</scope>
    <source>
        <strain evidence="6">SYSU GA230002</strain>
    </source>
</reference>
<dbReference type="RefSeq" id="WP_371754731.1">
    <property type="nucleotide sequence ID" value="NZ_JAYJLD010000019.1"/>
</dbReference>
<dbReference type="PANTHER" id="PTHR47366">
    <property type="entry name" value="TWO-ON-TWO HEMOGLOBIN-3"/>
    <property type="match status" value="1"/>
</dbReference>
<dbReference type="Gene3D" id="1.10.490.10">
    <property type="entry name" value="Globins"/>
    <property type="match status" value="1"/>
</dbReference>
<comment type="similarity">
    <text evidence="5">Belongs to the truncated hemoglobin family. Group II subfamily.</text>
</comment>
<dbReference type="PANTHER" id="PTHR47366:SF1">
    <property type="entry name" value="TWO-ON-TWO HEMOGLOBIN-3"/>
    <property type="match status" value="1"/>
</dbReference>
<dbReference type="SUPFAM" id="SSF46458">
    <property type="entry name" value="Globin-like"/>
    <property type="match status" value="1"/>
</dbReference>
<evidence type="ECO:0000256" key="1">
    <source>
        <dbReference type="ARBA" id="ARBA00022448"/>
    </source>
</evidence>
<dbReference type="InterPro" id="IPR001486">
    <property type="entry name" value="Hemoglobin_trunc"/>
</dbReference>
<dbReference type="InterPro" id="IPR009050">
    <property type="entry name" value="Globin-like_sf"/>
</dbReference>
<evidence type="ECO:0000256" key="2">
    <source>
        <dbReference type="ARBA" id="ARBA00022617"/>
    </source>
</evidence>
<keyword evidence="1" id="KW-0813">Transport</keyword>
<dbReference type="Pfam" id="PF01152">
    <property type="entry name" value="Bac_globin"/>
    <property type="match status" value="1"/>
</dbReference>
<proteinExistence type="inferred from homology"/>
<evidence type="ECO:0000256" key="3">
    <source>
        <dbReference type="ARBA" id="ARBA00022723"/>
    </source>
</evidence>
<dbReference type="EMBL" id="JAYJLD010000019">
    <property type="protein sequence ID" value="MEB3102609.1"/>
    <property type="molecule type" value="Genomic_DNA"/>
</dbReference>
<comment type="caution">
    <text evidence="6">The sequence shown here is derived from an EMBL/GenBank/DDBJ whole genome shotgun (WGS) entry which is preliminary data.</text>
</comment>
<keyword evidence="2" id="KW-0349">Heme</keyword>
<gene>
    <name evidence="6" type="ORF">VF724_13140</name>
</gene>
<accession>A0ABU5ZJB6</accession>
<evidence type="ECO:0000313" key="7">
    <source>
        <dbReference type="Proteomes" id="UP001310386"/>
    </source>
</evidence>
<dbReference type="InterPro" id="IPR044203">
    <property type="entry name" value="GlbO/GLB3-like"/>
</dbReference>
<evidence type="ECO:0000256" key="5">
    <source>
        <dbReference type="ARBA" id="ARBA00034496"/>
    </source>
</evidence>
<dbReference type="Proteomes" id="UP001310386">
    <property type="component" value="Unassembled WGS sequence"/>
</dbReference>
<evidence type="ECO:0000313" key="6">
    <source>
        <dbReference type="EMBL" id="MEB3102609.1"/>
    </source>
</evidence>
<sequence length="129" mass="15015">MERQTERTIYEVMGGEEMIRSIVETFYPKVIKDPVIGPLFPEDIHPVKEKQFLFLTQFFGGPPLYTVSYGHPMMRARHLQVPIGMKEAEAWISCMRQTLEEIGMEPALRDFILERLKGPAFHFINKDEA</sequence>
<name>A0ABU5ZJB6_9BACL</name>
<organism evidence="6 7">
    <name type="scientific">Ferviditalea candida</name>
    <dbReference type="NCBI Taxonomy" id="3108399"/>
    <lineage>
        <taxon>Bacteria</taxon>
        <taxon>Bacillati</taxon>
        <taxon>Bacillota</taxon>
        <taxon>Bacilli</taxon>
        <taxon>Bacillales</taxon>
        <taxon>Paenibacillaceae</taxon>
        <taxon>Ferviditalea</taxon>
    </lineage>
</organism>
<protein>
    <submittedName>
        <fullName evidence="6">Globin</fullName>
    </submittedName>
</protein>
<keyword evidence="4" id="KW-0408">Iron</keyword>
<keyword evidence="7" id="KW-1185">Reference proteome</keyword>
<dbReference type="InterPro" id="IPR012292">
    <property type="entry name" value="Globin/Proto"/>
</dbReference>